<evidence type="ECO:0000313" key="3">
    <source>
        <dbReference type="Proteomes" id="UP001242480"/>
    </source>
</evidence>
<evidence type="ECO:0000259" key="1">
    <source>
        <dbReference type="Pfam" id="PF07238"/>
    </source>
</evidence>
<dbReference type="Pfam" id="PF07238">
    <property type="entry name" value="PilZ"/>
    <property type="match status" value="1"/>
</dbReference>
<protein>
    <recommendedName>
        <fullName evidence="1">PilZ domain-containing protein</fullName>
    </recommendedName>
</protein>
<evidence type="ECO:0000313" key="2">
    <source>
        <dbReference type="EMBL" id="MDQ0475379.1"/>
    </source>
</evidence>
<proteinExistence type="predicted"/>
<dbReference type="Proteomes" id="UP001242480">
    <property type="component" value="Unassembled WGS sequence"/>
</dbReference>
<dbReference type="SUPFAM" id="SSF141371">
    <property type="entry name" value="PilZ domain-like"/>
    <property type="match status" value="1"/>
</dbReference>
<accession>A0ABU0JQ33</accession>
<sequence>MKSAKITFGDFIFARDCTVRDISASGARVTVTGANEIPNEFYLVMMTNRMMHRAHVAWRKGDTLGVTFEGEAENIARSDDPRLRQFKA</sequence>
<dbReference type="EMBL" id="JAUSVX010000035">
    <property type="protein sequence ID" value="MDQ0475379.1"/>
    <property type="molecule type" value="Genomic_DNA"/>
</dbReference>
<name>A0ABU0JQ33_9HYPH</name>
<feature type="domain" description="PilZ" evidence="1">
    <location>
        <begin position="15"/>
        <end position="70"/>
    </location>
</feature>
<reference evidence="2 3" key="1">
    <citation type="submission" date="2023-07" db="EMBL/GenBank/DDBJ databases">
        <title>Genomic Encyclopedia of Type Strains, Phase IV (KMG-IV): sequencing the most valuable type-strain genomes for metagenomic binning, comparative biology and taxonomic classification.</title>
        <authorList>
            <person name="Goeker M."/>
        </authorList>
    </citation>
    <scope>NUCLEOTIDE SEQUENCE [LARGE SCALE GENOMIC DNA]</scope>
    <source>
        <strain evidence="2 3">DSM 19619</strain>
    </source>
</reference>
<organism evidence="2 3">
    <name type="scientific">Labrys wisconsinensis</name>
    <dbReference type="NCBI Taxonomy" id="425677"/>
    <lineage>
        <taxon>Bacteria</taxon>
        <taxon>Pseudomonadati</taxon>
        <taxon>Pseudomonadota</taxon>
        <taxon>Alphaproteobacteria</taxon>
        <taxon>Hyphomicrobiales</taxon>
        <taxon>Xanthobacteraceae</taxon>
        <taxon>Labrys</taxon>
    </lineage>
</organism>
<dbReference type="InterPro" id="IPR009875">
    <property type="entry name" value="PilZ_domain"/>
</dbReference>
<gene>
    <name evidence="2" type="ORF">QO011_008422</name>
</gene>
<comment type="caution">
    <text evidence="2">The sequence shown here is derived from an EMBL/GenBank/DDBJ whole genome shotgun (WGS) entry which is preliminary data.</text>
</comment>
<keyword evidence="3" id="KW-1185">Reference proteome</keyword>